<organism evidence="2 3">
    <name type="scientific">Xylaria grammica</name>
    <dbReference type="NCBI Taxonomy" id="363999"/>
    <lineage>
        <taxon>Eukaryota</taxon>
        <taxon>Fungi</taxon>
        <taxon>Dikarya</taxon>
        <taxon>Ascomycota</taxon>
        <taxon>Pezizomycotina</taxon>
        <taxon>Sordariomycetes</taxon>
        <taxon>Xylariomycetidae</taxon>
        <taxon>Xylariales</taxon>
        <taxon>Xylariaceae</taxon>
        <taxon>Xylaria</taxon>
    </lineage>
</organism>
<feature type="region of interest" description="Disordered" evidence="1">
    <location>
        <begin position="78"/>
        <end position="102"/>
    </location>
</feature>
<dbReference type="Proteomes" id="UP000286045">
    <property type="component" value="Unassembled WGS sequence"/>
</dbReference>
<evidence type="ECO:0000313" key="3">
    <source>
        <dbReference type="Proteomes" id="UP000286045"/>
    </source>
</evidence>
<proteinExistence type="predicted"/>
<reference evidence="2 3" key="1">
    <citation type="submission" date="2018-12" db="EMBL/GenBank/DDBJ databases">
        <title>Draft genome sequence of Xylaria grammica IHI A82.</title>
        <authorList>
            <person name="Buettner E."/>
            <person name="Kellner H."/>
        </authorList>
    </citation>
    <scope>NUCLEOTIDE SEQUENCE [LARGE SCALE GENOMIC DNA]</scope>
    <source>
        <strain evidence="2 3">IHI A82</strain>
    </source>
</reference>
<dbReference type="EMBL" id="RYZI01000740">
    <property type="protein sequence ID" value="RWA03616.1"/>
    <property type="molecule type" value="Genomic_DNA"/>
</dbReference>
<comment type="caution">
    <text evidence="2">The sequence shown here is derived from an EMBL/GenBank/DDBJ whole genome shotgun (WGS) entry which is preliminary data.</text>
</comment>
<gene>
    <name evidence="2" type="ORF">EKO27_g11495</name>
</gene>
<evidence type="ECO:0000313" key="2">
    <source>
        <dbReference type="EMBL" id="RWA03616.1"/>
    </source>
</evidence>
<protein>
    <submittedName>
        <fullName evidence="2">Uncharacterized protein</fullName>
    </submittedName>
</protein>
<dbReference type="AlphaFoldDB" id="A0A439CNA3"/>
<feature type="region of interest" description="Disordered" evidence="1">
    <location>
        <begin position="205"/>
        <end position="236"/>
    </location>
</feature>
<feature type="compositionally biased region" description="Basic and acidic residues" evidence="1">
    <location>
        <begin position="86"/>
        <end position="96"/>
    </location>
</feature>
<name>A0A439CNA3_9PEZI</name>
<accession>A0A439CNA3</accession>
<evidence type="ECO:0000256" key="1">
    <source>
        <dbReference type="SAM" id="MobiDB-lite"/>
    </source>
</evidence>
<keyword evidence="3" id="KW-1185">Reference proteome</keyword>
<sequence length="236" mass="27149">MTRTASCRTRAPSSASFARWQMHDHIACRTLFGEVPPYYELFIRAIWMYTSVSELARALESVRKPECTSLAMRCYGSGQRTSRQRSSQETRARINNRDGPYTYPSDIDEHRGVLEFRMMGSSLDADHIMSWVHICGKLVRLARETNGVTFRELIGLFRDPKLSNSASAWDVLWTTKKVREVFGPRNRDREQYYCPRRGGTVDYNYPFYAQPGQPAQPESPARRRRRRGAASGQPPA</sequence>